<evidence type="ECO:0008006" key="4">
    <source>
        <dbReference type="Google" id="ProtNLM"/>
    </source>
</evidence>
<dbReference type="EMBL" id="AMYB01000004">
    <property type="protein sequence ID" value="OAD03005.1"/>
    <property type="molecule type" value="Genomic_DNA"/>
</dbReference>
<accession>A0A168L0Z1</accession>
<evidence type="ECO:0000313" key="3">
    <source>
        <dbReference type="Proteomes" id="UP000077051"/>
    </source>
</evidence>
<dbReference type="PANTHER" id="PTHR43591:SF24">
    <property type="entry name" value="2-METHOXY-6-POLYPRENYL-1,4-BENZOQUINOL METHYLASE, MITOCHONDRIAL"/>
    <property type="match status" value="1"/>
</dbReference>
<sequence>MGNQVSTRKKKTSSEKKSKTSSVSSAARTFTDSFNNGSTVSSNQPKFTAEVFPSTTLEANRQQGEHYLLKHVFQTSYFAPIDDLLSKPDTACLDIGCGTHASWLIDIANDFPSCTFHGFDIIQPFALSEDDADITFHIPSNCRVEKHDLFDGFGYPDSTFDYTHQRTMHLIYHSDKVSWMFRELMRVTKENGWIELVEPDVMPKRAGPIFGKMMVGIRSFLKDKLGNSYLQANSLCKRMEDAGIVDIKSDYGSVPVCWGGYIGKLVYEDMLLMFQHLGPILYEYLDFEGEFNKEVYDALIDSAFDECVEFQTFFNVRWAYGRKPSTTTTNNTTADNAAAPTHVQ</sequence>
<dbReference type="PANTHER" id="PTHR43591">
    <property type="entry name" value="METHYLTRANSFERASE"/>
    <property type="match status" value="1"/>
</dbReference>
<gene>
    <name evidence="2" type="ORF">MUCCIDRAFT_162605</name>
</gene>
<dbReference type="Pfam" id="PF13489">
    <property type="entry name" value="Methyltransf_23"/>
    <property type="match status" value="1"/>
</dbReference>
<feature type="region of interest" description="Disordered" evidence="1">
    <location>
        <begin position="325"/>
        <end position="344"/>
    </location>
</feature>
<dbReference type="AlphaFoldDB" id="A0A168L0Z1"/>
<reference evidence="2 3" key="1">
    <citation type="submission" date="2015-06" db="EMBL/GenBank/DDBJ databases">
        <title>Expansion of signal transduction pathways in fungi by whole-genome duplication.</title>
        <authorList>
            <consortium name="DOE Joint Genome Institute"/>
            <person name="Corrochano L.M."/>
            <person name="Kuo A."/>
            <person name="Marcet-Houben M."/>
            <person name="Polaino S."/>
            <person name="Salamov A."/>
            <person name="Villalobos J.M."/>
            <person name="Alvarez M.I."/>
            <person name="Avalos J."/>
            <person name="Benito E.P."/>
            <person name="Benoit I."/>
            <person name="Burger G."/>
            <person name="Camino L.P."/>
            <person name="Canovas D."/>
            <person name="Cerda-Olmedo E."/>
            <person name="Cheng J.-F."/>
            <person name="Dominguez A."/>
            <person name="Elias M."/>
            <person name="Eslava A.P."/>
            <person name="Glaser F."/>
            <person name="Grimwood J."/>
            <person name="Gutierrez G."/>
            <person name="Heitman J."/>
            <person name="Henrissat B."/>
            <person name="Iturriaga E.A."/>
            <person name="Lang B.F."/>
            <person name="Lavin J.L."/>
            <person name="Lee S."/>
            <person name="Li W."/>
            <person name="Lindquist E."/>
            <person name="Lopez-Garcia S."/>
            <person name="Luque E.M."/>
            <person name="Marcos A.T."/>
            <person name="Martin J."/>
            <person name="Mccluskey K."/>
            <person name="Medina H.R."/>
            <person name="Miralles-Duran A."/>
            <person name="Miyazaki A."/>
            <person name="Munoz-Torres E."/>
            <person name="Oguiza J.A."/>
            <person name="Ohm R."/>
            <person name="Olmedo M."/>
            <person name="Orejas M."/>
            <person name="Ortiz-Castellanos L."/>
            <person name="Pisabarro A.G."/>
            <person name="Rodriguez-Romero J."/>
            <person name="Ruiz-Herrera J."/>
            <person name="Ruiz-Vazquez R."/>
            <person name="Sanz C."/>
            <person name="Schackwitz W."/>
            <person name="Schmutz J."/>
            <person name="Shahriari M."/>
            <person name="Shelest E."/>
            <person name="Silva-Franco F."/>
            <person name="Soanes D."/>
            <person name="Syed K."/>
            <person name="Tagua V.G."/>
            <person name="Talbot N.J."/>
            <person name="Thon M."/>
            <person name="De Vries R.P."/>
            <person name="Wiebenga A."/>
            <person name="Yadav J.S."/>
            <person name="Braun E.L."/>
            <person name="Baker S."/>
            <person name="Garre V."/>
            <person name="Horwitz B."/>
            <person name="Torres-Martinez S."/>
            <person name="Idnurm A."/>
            <person name="Herrera-Estrella A."/>
            <person name="Gabaldon T."/>
            <person name="Grigoriev I.V."/>
        </authorList>
    </citation>
    <scope>NUCLEOTIDE SEQUENCE [LARGE SCALE GENOMIC DNA]</scope>
    <source>
        <strain evidence="2 3">CBS 277.49</strain>
    </source>
</reference>
<dbReference type="Gene3D" id="3.40.50.150">
    <property type="entry name" value="Vaccinia Virus protein VP39"/>
    <property type="match status" value="1"/>
</dbReference>
<dbReference type="SUPFAM" id="SSF53335">
    <property type="entry name" value="S-adenosyl-L-methionine-dependent methyltransferases"/>
    <property type="match status" value="1"/>
</dbReference>
<feature type="region of interest" description="Disordered" evidence="1">
    <location>
        <begin position="1"/>
        <end position="26"/>
    </location>
</feature>
<evidence type="ECO:0000256" key="1">
    <source>
        <dbReference type="SAM" id="MobiDB-lite"/>
    </source>
</evidence>
<dbReference type="OrthoDB" id="2257279at2759"/>
<feature type="compositionally biased region" description="Low complexity" evidence="1">
    <location>
        <begin position="326"/>
        <end position="344"/>
    </location>
</feature>
<dbReference type="Proteomes" id="UP000077051">
    <property type="component" value="Unassembled WGS sequence"/>
</dbReference>
<keyword evidence="3" id="KW-1185">Reference proteome</keyword>
<protein>
    <recommendedName>
        <fullName evidence="4">Methyltransferase domain-containing protein</fullName>
    </recommendedName>
</protein>
<dbReference type="VEuPathDB" id="FungiDB:MUCCIDRAFT_162605"/>
<name>A0A168L0Z1_MUCCL</name>
<dbReference type="STRING" id="747725.A0A168L0Z1"/>
<dbReference type="GO" id="GO:0008168">
    <property type="term" value="F:methyltransferase activity"/>
    <property type="evidence" value="ECO:0007669"/>
    <property type="project" value="TreeGrafter"/>
</dbReference>
<dbReference type="InterPro" id="IPR029063">
    <property type="entry name" value="SAM-dependent_MTases_sf"/>
</dbReference>
<comment type="caution">
    <text evidence="2">The sequence shown here is derived from an EMBL/GenBank/DDBJ whole genome shotgun (WGS) entry which is preliminary data.</text>
</comment>
<organism evidence="2 3">
    <name type="scientific">Mucor lusitanicus CBS 277.49</name>
    <dbReference type="NCBI Taxonomy" id="747725"/>
    <lineage>
        <taxon>Eukaryota</taxon>
        <taxon>Fungi</taxon>
        <taxon>Fungi incertae sedis</taxon>
        <taxon>Mucoromycota</taxon>
        <taxon>Mucoromycotina</taxon>
        <taxon>Mucoromycetes</taxon>
        <taxon>Mucorales</taxon>
        <taxon>Mucorineae</taxon>
        <taxon>Mucoraceae</taxon>
        <taxon>Mucor</taxon>
    </lineage>
</organism>
<proteinExistence type="predicted"/>
<evidence type="ECO:0000313" key="2">
    <source>
        <dbReference type="EMBL" id="OAD03005.1"/>
    </source>
</evidence>